<dbReference type="CDD" id="cd02440">
    <property type="entry name" value="AdoMet_MTases"/>
    <property type="match status" value="1"/>
</dbReference>
<dbReference type="PANTHER" id="PTHR43591">
    <property type="entry name" value="METHYLTRANSFERASE"/>
    <property type="match status" value="1"/>
</dbReference>
<dbReference type="Pfam" id="PF08241">
    <property type="entry name" value="Methyltransf_11"/>
    <property type="match status" value="1"/>
</dbReference>
<dbReference type="SUPFAM" id="SSF53335">
    <property type="entry name" value="S-adenosyl-L-methionine-dependent methyltransferases"/>
    <property type="match status" value="1"/>
</dbReference>
<dbReference type="Proteomes" id="UP000734823">
    <property type="component" value="Unassembled WGS sequence"/>
</dbReference>
<dbReference type="InterPro" id="IPR029063">
    <property type="entry name" value="SAM-dependent_MTases_sf"/>
</dbReference>
<keyword evidence="2" id="KW-0808">Transferase</keyword>
<feature type="domain" description="Methyltransferase type 11" evidence="1">
    <location>
        <begin position="53"/>
        <end position="149"/>
    </location>
</feature>
<dbReference type="GO" id="GO:0032259">
    <property type="term" value="P:methylation"/>
    <property type="evidence" value="ECO:0007669"/>
    <property type="project" value="UniProtKB-KW"/>
</dbReference>
<gene>
    <name evidence="2" type="ORF">GPZ80_03035</name>
</gene>
<dbReference type="GO" id="GO:0008168">
    <property type="term" value="F:methyltransferase activity"/>
    <property type="evidence" value="ECO:0007669"/>
    <property type="project" value="UniProtKB-KW"/>
</dbReference>
<accession>A0ABR7L0C1</accession>
<protein>
    <submittedName>
        <fullName evidence="2">Methyltransferase domain-containing protein</fullName>
    </submittedName>
</protein>
<dbReference type="InterPro" id="IPR013216">
    <property type="entry name" value="Methyltransf_11"/>
</dbReference>
<organism evidence="2 3">
    <name type="scientific">Actinokineospora xionganensis</name>
    <dbReference type="NCBI Taxonomy" id="2684470"/>
    <lineage>
        <taxon>Bacteria</taxon>
        <taxon>Bacillati</taxon>
        <taxon>Actinomycetota</taxon>
        <taxon>Actinomycetes</taxon>
        <taxon>Pseudonocardiales</taxon>
        <taxon>Pseudonocardiaceae</taxon>
        <taxon>Actinokineospora</taxon>
    </lineage>
</organism>
<keyword evidence="2" id="KW-0489">Methyltransferase</keyword>
<evidence type="ECO:0000313" key="2">
    <source>
        <dbReference type="EMBL" id="MBC6446147.1"/>
    </source>
</evidence>
<sequence>MRVDATNTEQLTAWDGDQGAFWAKWADRFDDGVAAYRDHLFTAAAIKPTDTVLDLGCGTGQTTRDAARLATEGSALGVDLSSPMLDLARTRAEHLANATFQQTDAQIHPFPPESFDLALSRHGAMFFGDPPAAFANLARALRPTGRLVLLTWQPADRNEWISTFRALFTGPDQPAPKSPPPFSLSDPDHVRTLLTAAGFADVGLQGLEEPMYFGRDVDDACEFLSAQFSWALRPLDADTRTRVLDTLRANLAEHLTPHGIQYRSAAWLITAQRA</sequence>
<dbReference type="Gene3D" id="3.40.50.150">
    <property type="entry name" value="Vaccinia Virus protein VP39"/>
    <property type="match status" value="1"/>
</dbReference>
<evidence type="ECO:0000313" key="3">
    <source>
        <dbReference type="Proteomes" id="UP000734823"/>
    </source>
</evidence>
<dbReference type="RefSeq" id="WP_187218182.1">
    <property type="nucleotide sequence ID" value="NZ_JABVED010000001.1"/>
</dbReference>
<reference evidence="2 3" key="1">
    <citation type="submission" date="2020-06" db="EMBL/GenBank/DDBJ databases">
        <title>Actinokineospora xiongansis sp. nov., isolated from soil of Baiyangdian.</title>
        <authorList>
            <person name="Zhang X."/>
        </authorList>
    </citation>
    <scope>NUCLEOTIDE SEQUENCE [LARGE SCALE GENOMIC DNA]</scope>
    <source>
        <strain evidence="2 3">HBU206404</strain>
    </source>
</reference>
<proteinExistence type="predicted"/>
<dbReference type="PANTHER" id="PTHR43591:SF24">
    <property type="entry name" value="2-METHOXY-6-POLYPRENYL-1,4-BENZOQUINOL METHYLASE, MITOCHONDRIAL"/>
    <property type="match status" value="1"/>
</dbReference>
<name>A0ABR7L0C1_9PSEU</name>
<evidence type="ECO:0000259" key="1">
    <source>
        <dbReference type="Pfam" id="PF08241"/>
    </source>
</evidence>
<dbReference type="EMBL" id="JABVED010000001">
    <property type="protein sequence ID" value="MBC6446147.1"/>
    <property type="molecule type" value="Genomic_DNA"/>
</dbReference>
<comment type="caution">
    <text evidence="2">The sequence shown here is derived from an EMBL/GenBank/DDBJ whole genome shotgun (WGS) entry which is preliminary data.</text>
</comment>
<keyword evidence="3" id="KW-1185">Reference proteome</keyword>